<gene>
    <name evidence="2" type="ORF">GCM10009019_06170</name>
</gene>
<dbReference type="AlphaFoldDB" id="A0AAV3SZ03"/>
<evidence type="ECO:0000313" key="2">
    <source>
        <dbReference type="EMBL" id="GAA0646590.1"/>
    </source>
</evidence>
<proteinExistence type="predicted"/>
<sequence>MANDNTLINALIGAAVTVVLSFTGVSPVLGGAAAGYLQANGPGDGARVGAISGLVASLPIILVLAVFSAALPFVPIEFAALGIVAVLFVVVFVVGITAALSAAGGYIGGYLEEEY</sequence>
<feature type="transmembrane region" description="Helical" evidence="1">
    <location>
        <begin position="7"/>
        <end position="29"/>
    </location>
</feature>
<reference evidence="2 3" key="1">
    <citation type="journal article" date="2019" name="Int. J. Syst. Evol. Microbiol.">
        <title>The Global Catalogue of Microorganisms (GCM) 10K type strain sequencing project: providing services to taxonomists for standard genome sequencing and annotation.</title>
        <authorList>
            <consortium name="The Broad Institute Genomics Platform"/>
            <consortium name="The Broad Institute Genome Sequencing Center for Infectious Disease"/>
            <person name="Wu L."/>
            <person name="Ma J."/>
        </authorList>
    </citation>
    <scope>NUCLEOTIDE SEQUENCE [LARGE SCALE GENOMIC DNA]</scope>
    <source>
        <strain evidence="2 3">JCM 16327</strain>
    </source>
</reference>
<evidence type="ECO:0000256" key="1">
    <source>
        <dbReference type="SAM" id="Phobius"/>
    </source>
</evidence>
<keyword evidence="1" id="KW-0812">Transmembrane</keyword>
<dbReference type="RefSeq" id="WP_227261672.1">
    <property type="nucleotide sequence ID" value="NZ_BAAADU010000002.1"/>
</dbReference>
<feature type="transmembrane region" description="Helical" evidence="1">
    <location>
        <begin position="78"/>
        <end position="107"/>
    </location>
</feature>
<evidence type="ECO:0008006" key="4">
    <source>
        <dbReference type="Google" id="ProtNLM"/>
    </source>
</evidence>
<protein>
    <recommendedName>
        <fullName evidence="4">DUF5518 domain-containing protein</fullName>
    </recommendedName>
</protein>
<accession>A0AAV3SZ03</accession>
<feature type="transmembrane region" description="Helical" evidence="1">
    <location>
        <begin position="49"/>
        <end position="71"/>
    </location>
</feature>
<dbReference type="Pfam" id="PF17647">
    <property type="entry name" value="DUF5518"/>
    <property type="match status" value="1"/>
</dbReference>
<dbReference type="GeneID" id="68572265"/>
<keyword evidence="3" id="KW-1185">Reference proteome</keyword>
<dbReference type="Proteomes" id="UP001500194">
    <property type="component" value="Unassembled WGS sequence"/>
</dbReference>
<comment type="caution">
    <text evidence="2">The sequence shown here is derived from an EMBL/GenBank/DDBJ whole genome shotgun (WGS) entry which is preliminary data.</text>
</comment>
<evidence type="ECO:0000313" key="3">
    <source>
        <dbReference type="Proteomes" id="UP001500194"/>
    </source>
</evidence>
<organism evidence="2 3">
    <name type="scientific">Salarchaeum japonicum</name>
    <dbReference type="NCBI Taxonomy" id="555573"/>
    <lineage>
        <taxon>Archaea</taxon>
        <taxon>Methanobacteriati</taxon>
        <taxon>Methanobacteriota</taxon>
        <taxon>Stenosarchaea group</taxon>
        <taxon>Halobacteria</taxon>
        <taxon>Halobacteriales</taxon>
        <taxon>Halobacteriaceae</taxon>
    </lineage>
</organism>
<keyword evidence="1" id="KW-1133">Transmembrane helix</keyword>
<dbReference type="EMBL" id="BAAADU010000002">
    <property type="protein sequence ID" value="GAA0646590.1"/>
    <property type="molecule type" value="Genomic_DNA"/>
</dbReference>
<keyword evidence="1" id="KW-0472">Membrane</keyword>
<name>A0AAV3SZ03_9EURY</name>
<dbReference type="InterPro" id="IPR040493">
    <property type="entry name" value="DUF5518"/>
</dbReference>